<dbReference type="InterPro" id="IPR007707">
    <property type="entry name" value="TACC_C"/>
</dbReference>
<name>M1VK84_CYAM1</name>
<dbReference type="RefSeq" id="XP_005537894.1">
    <property type="nucleotide sequence ID" value="XM_005537837.1"/>
</dbReference>
<dbReference type="OrthoDB" id="5143at2759"/>
<evidence type="ECO:0000256" key="1">
    <source>
        <dbReference type="ARBA" id="ARBA00004245"/>
    </source>
</evidence>
<reference evidence="11 12" key="1">
    <citation type="journal article" date="2004" name="Nature">
        <title>Genome sequence of the ultrasmall unicellular red alga Cyanidioschyzon merolae 10D.</title>
        <authorList>
            <person name="Matsuzaki M."/>
            <person name="Misumi O."/>
            <person name="Shin-i T."/>
            <person name="Maruyama S."/>
            <person name="Takahara M."/>
            <person name="Miyagishima S."/>
            <person name="Mori T."/>
            <person name="Nishida K."/>
            <person name="Yagisawa F."/>
            <person name="Nishida K."/>
            <person name="Yoshida Y."/>
            <person name="Nishimura Y."/>
            <person name="Nakao S."/>
            <person name="Kobayashi T."/>
            <person name="Momoyama Y."/>
            <person name="Higashiyama T."/>
            <person name="Minoda A."/>
            <person name="Sano M."/>
            <person name="Nomoto H."/>
            <person name="Oishi K."/>
            <person name="Hayashi H."/>
            <person name="Ohta F."/>
            <person name="Nishizaka S."/>
            <person name="Haga S."/>
            <person name="Miura S."/>
            <person name="Morishita T."/>
            <person name="Kabeya Y."/>
            <person name="Terasawa K."/>
            <person name="Suzuki Y."/>
            <person name="Ishii Y."/>
            <person name="Asakawa S."/>
            <person name="Takano H."/>
            <person name="Ohta N."/>
            <person name="Kuroiwa H."/>
            <person name="Tanaka K."/>
            <person name="Shimizu N."/>
            <person name="Sugano S."/>
            <person name="Sato N."/>
            <person name="Nozaki H."/>
            <person name="Ogasawara N."/>
            <person name="Kohara Y."/>
            <person name="Kuroiwa T."/>
        </authorList>
    </citation>
    <scope>NUCLEOTIDE SEQUENCE [LARGE SCALE GENOMIC DNA]</scope>
    <source>
        <strain evidence="11 12">10D</strain>
    </source>
</reference>
<dbReference type="GeneID" id="16996181"/>
<evidence type="ECO:0000256" key="5">
    <source>
        <dbReference type="ARBA" id="ARBA00023123"/>
    </source>
</evidence>
<comment type="subcellular location">
    <subcellularLocation>
        <location evidence="1">Cytoplasm</location>
        <location evidence="1">Cytoskeleton</location>
    </subcellularLocation>
</comment>
<comment type="similarity">
    <text evidence="2">Belongs to the TACC family.</text>
</comment>
<gene>
    <name evidence="11" type="ORF">CYME_CMP244C</name>
</gene>
<sequence>MLMQSDTPVSKRRDVEACDTLTTAGEDADSNALQVVLQGRAAGYTWSDRRTALDRLCESLKTTTALAWLSRFPELFAVEGAGRLGVALCQHAEELRPSIVASACRLVHQIAASLQQCIETVDSGRRCHVEAWARTFHARVHQGVYSAVTAHVTSATAVAHAALEALNELAVKVDEERCSVERDEHEQQQVQRADAGETSPQVEELQTDMTGASCSHARATMLSGDRKKATSEETDASAKLSPQLELEADLEHWAAPLAANASSVLDYSLSVRKHISLVSRNERNASLDCPRTGSPVGSHENALSTTSAASADKENTEAGGTRDNGSRTALALRSAPPAVHRPETASNAPLNKTEADAALVEKNRELTAILQQYEATLETLIQSETESQACSVRTKLLNLDTENNQLKADLLTCTEAFEQLRSRYRDLKEKLQVAQENERRATAIAQTASERMDEMERYLREFKHHAEQKLTQAFQLVSQSKNDVMTRDATITSLEKALEAKRTECAEKDAAISEAMHMYRRAESSQEQLQARIVALENEMQALRSRAQTAESELEVLRSELAVSGPSNLLGDASAPLGPQLEELRSALAAARSREETLQRELKRLNNENQSLKARTYDHLQTIESLRAELQRPKPVPTPALGIDAAEVERLRDENEELHQLCNTLLEKLEALEARTSAAH</sequence>
<dbReference type="HOGENOM" id="CLU_404607_0_0_1"/>
<dbReference type="AlphaFoldDB" id="M1VK84"/>
<dbReference type="Proteomes" id="UP000007014">
    <property type="component" value="Chromosome 16"/>
</dbReference>
<evidence type="ECO:0000256" key="9">
    <source>
        <dbReference type="SAM" id="MobiDB-lite"/>
    </source>
</evidence>
<evidence type="ECO:0000256" key="3">
    <source>
        <dbReference type="ARBA" id="ARBA00022490"/>
    </source>
</evidence>
<keyword evidence="12" id="KW-1185">Reference proteome</keyword>
<feature type="coiled-coil region" evidence="8">
    <location>
        <begin position="648"/>
        <end position="675"/>
    </location>
</feature>
<evidence type="ECO:0000313" key="12">
    <source>
        <dbReference type="Proteomes" id="UP000007014"/>
    </source>
</evidence>
<evidence type="ECO:0000259" key="10">
    <source>
        <dbReference type="Pfam" id="PF05010"/>
    </source>
</evidence>
<feature type="domain" description="Transforming acidic coiled-coil-containing protein C-terminal" evidence="10">
    <location>
        <begin position="358"/>
        <end position="504"/>
    </location>
</feature>
<feature type="region of interest" description="Disordered" evidence="9">
    <location>
        <begin position="180"/>
        <end position="200"/>
    </location>
</feature>
<evidence type="ECO:0000256" key="7">
    <source>
        <dbReference type="ARBA" id="ARBA00023212"/>
    </source>
</evidence>
<accession>M1VK84</accession>
<keyword evidence="4 8" id="KW-0175">Coiled coil</keyword>
<keyword evidence="7" id="KW-0206">Cytoskeleton</keyword>
<evidence type="ECO:0000256" key="2">
    <source>
        <dbReference type="ARBA" id="ARBA00009423"/>
    </source>
</evidence>
<feature type="region of interest" description="Disordered" evidence="9">
    <location>
        <begin position="285"/>
        <end position="327"/>
    </location>
</feature>
<dbReference type="OMA" id="CHGHNSA"/>
<evidence type="ECO:0000256" key="6">
    <source>
        <dbReference type="ARBA" id="ARBA00023175"/>
    </source>
</evidence>
<dbReference type="Pfam" id="PF05010">
    <property type="entry name" value="TACC_C"/>
    <property type="match status" value="1"/>
</dbReference>
<feature type="coiled-coil region" evidence="8">
    <location>
        <begin position="417"/>
        <end position="444"/>
    </location>
</feature>
<keyword evidence="5" id="KW-0518">Myosin</keyword>
<dbReference type="PANTHER" id="PTHR46349:SF6">
    <property type="entry name" value="MYOSIN-6-LIKE"/>
    <property type="match status" value="1"/>
</dbReference>
<feature type="coiled-coil region" evidence="8">
    <location>
        <begin position="519"/>
        <end position="615"/>
    </location>
</feature>
<evidence type="ECO:0000256" key="4">
    <source>
        <dbReference type="ARBA" id="ARBA00023054"/>
    </source>
</evidence>
<evidence type="ECO:0000256" key="8">
    <source>
        <dbReference type="SAM" id="Coils"/>
    </source>
</evidence>
<evidence type="ECO:0000313" key="11">
    <source>
        <dbReference type="EMBL" id="BAM81858.1"/>
    </source>
</evidence>
<keyword evidence="6" id="KW-0505">Motor protein</keyword>
<protein>
    <recommendedName>
        <fullName evidence="10">Transforming acidic coiled-coil-containing protein C-terminal domain-containing protein</fullName>
    </recommendedName>
</protein>
<organism evidence="11 12">
    <name type="scientific">Cyanidioschyzon merolae (strain NIES-3377 / 10D)</name>
    <name type="common">Unicellular red alga</name>
    <dbReference type="NCBI Taxonomy" id="280699"/>
    <lineage>
        <taxon>Eukaryota</taxon>
        <taxon>Rhodophyta</taxon>
        <taxon>Bangiophyceae</taxon>
        <taxon>Cyanidiales</taxon>
        <taxon>Cyanidiaceae</taxon>
        <taxon>Cyanidioschyzon</taxon>
    </lineage>
</organism>
<dbReference type="EMBL" id="AP006498">
    <property type="protein sequence ID" value="BAM81858.1"/>
    <property type="molecule type" value="Genomic_DNA"/>
</dbReference>
<proteinExistence type="inferred from homology"/>
<dbReference type="GO" id="GO:0005923">
    <property type="term" value="C:bicellular tight junction"/>
    <property type="evidence" value="ECO:0007669"/>
    <property type="project" value="TreeGrafter"/>
</dbReference>
<dbReference type="KEGG" id="cme:CYME_CMP244C"/>
<reference evidence="11 12" key="2">
    <citation type="journal article" date="2007" name="BMC Biol.">
        <title>A 100%-complete sequence reveals unusually simple genomic features in the hot-spring red alga Cyanidioschyzon merolae.</title>
        <authorList>
            <person name="Nozaki H."/>
            <person name="Takano H."/>
            <person name="Misumi O."/>
            <person name="Terasawa K."/>
            <person name="Matsuzaki M."/>
            <person name="Maruyama S."/>
            <person name="Nishida K."/>
            <person name="Yagisawa F."/>
            <person name="Yoshida Y."/>
            <person name="Fujiwara T."/>
            <person name="Takio S."/>
            <person name="Tamura K."/>
            <person name="Chung S.J."/>
            <person name="Nakamura S."/>
            <person name="Kuroiwa H."/>
            <person name="Tanaka K."/>
            <person name="Sato N."/>
            <person name="Kuroiwa T."/>
        </authorList>
    </citation>
    <scope>NUCLEOTIDE SEQUENCE [LARGE SCALE GENOMIC DNA]</scope>
    <source>
        <strain evidence="11 12">10D</strain>
    </source>
</reference>
<dbReference type="GO" id="GO:0005856">
    <property type="term" value="C:cytoskeleton"/>
    <property type="evidence" value="ECO:0007669"/>
    <property type="project" value="UniProtKB-SubCell"/>
</dbReference>
<dbReference type="Gramene" id="CMP244CT">
    <property type="protein sequence ID" value="CMP244CT"/>
    <property type="gene ID" value="CMP244C"/>
</dbReference>
<dbReference type="PANTHER" id="PTHR46349">
    <property type="entry name" value="CINGULIN-LIKE PROTEIN 1-RELATED"/>
    <property type="match status" value="1"/>
</dbReference>
<keyword evidence="3" id="KW-0963">Cytoplasm</keyword>